<sequence>MNKHRSARRPAHHAARRLTLLTLCAALGGAHAQNTVNLNFRNLTLQPVQIANLDLNVLRVDPQVFQQTLKAPNALQLNLTDLPARIQARDAEVRRSLDVVGTLARSTELRADIARTTLSLPRGLTVPATVTLRGGENREVLLFGQDTVAVSVAQAEAGADRNRAEILGSFGLNDQNPVPREFLSQDSLSGVTLAANARINVAALNTAALTRLQTRLAPPKPSQPGGELGDGFVSNPSDGACRFTPTSALFGQMRGNAIDQITTIKDQGRRGTCMAFAYTSALESLIARRKQITFNLSEQYAYYWLRGDDGVLGDGAGWGDFDDAIARQRMLPTEVRWKYNPSRSRVRVPANTQQPITAFKNSCVNYADQACSDTTAQAQLVCQSGTNNCAWKPEWDIAPNAAFNFRPTQGNEVWVALANNALGNGDAARAYRRAMLRQMIDRGDQLILGFTVDGAFDSIGASGLPDTTRMGQNVRGGHAVHIVGYVNTGTQTYAAKIAGLVDVKLTLPTGYFVIKNSWSCGFGDGGYAYLPDSFMDRETNGVYNLRAGAVASDMAGF</sequence>
<evidence type="ECO:0000313" key="4">
    <source>
        <dbReference type="EMBL" id="GGR57245.1"/>
    </source>
</evidence>
<organism evidence="4 5">
    <name type="scientific">Deinococcus seoulensis</name>
    <dbReference type="NCBI Taxonomy" id="1837379"/>
    <lineage>
        <taxon>Bacteria</taxon>
        <taxon>Thermotogati</taxon>
        <taxon>Deinococcota</taxon>
        <taxon>Deinococci</taxon>
        <taxon>Deinococcales</taxon>
        <taxon>Deinococcaceae</taxon>
        <taxon>Deinococcus</taxon>
    </lineage>
</organism>
<gene>
    <name evidence="4" type="ORF">GCM10008959_18700</name>
</gene>
<keyword evidence="5" id="KW-1185">Reference proteome</keyword>
<evidence type="ECO:0000256" key="1">
    <source>
        <dbReference type="ARBA" id="ARBA00008455"/>
    </source>
</evidence>
<dbReference type="InterPro" id="IPR013128">
    <property type="entry name" value="Peptidase_C1A"/>
</dbReference>
<reference evidence="5" key="1">
    <citation type="journal article" date="2019" name="Int. J. Syst. Evol. Microbiol.">
        <title>The Global Catalogue of Microorganisms (GCM) 10K type strain sequencing project: providing services to taxonomists for standard genome sequencing and annotation.</title>
        <authorList>
            <consortium name="The Broad Institute Genomics Platform"/>
            <consortium name="The Broad Institute Genome Sequencing Center for Infectious Disease"/>
            <person name="Wu L."/>
            <person name="Ma J."/>
        </authorList>
    </citation>
    <scope>NUCLEOTIDE SEQUENCE [LARGE SCALE GENOMIC DNA]</scope>
    <source>
        <strain evidence="5">JCM 31404</strain>
    </source>
</reference>
<accession>A0ABQ2RS83</accession>
<dbReference type="SUPFAM" id="SSF54001">
    <property type="entry name" value="Cysteine proteinases"/>
    <property type="match status" value="1"/>
</dbReference>
<evidence type="ECO:0000259" key="3">
    <source>
        <dbReference type="Pfam" id="PF00112"/>
    </source>
</evidence>
<name>A0ABQ2RS83_9DEIO</name>
<comment type="similarity">
    <text evidence="1">Belongs to the peptidase C1 family.</text>
</comment>
<evidence type="ECO:0000313" key="5">
    <source>
        <dbReference type="Proteomes" id="UP000634308"/>
    </source>
</evidence>
<feature type="chain" id="PRO_5047046874" description="Peptidase C1A papain C-terminal domain-containing protein" evidence="2">
    <location>
        <begin position="33"/>
        <end position="557"/>
    </location>
</feature>
<dbReference type="InterPro" id="IPR038765">
    <property type="entry name" value="Papain-like_cys_pep_sf"/>
</dbReference>
<dbReference type="EMBL" id="BMQM01000010">
    <property type="protein sequence ID" value="GGR57245.1"/>
    <property type="molecule type" value="Genomic_DNA"/>
</dbReference>
<dbReference type="InterPro" id="IPR000668">
    <property type="entry name" value="Peptidase_C1A_C"/>
</dbReference>
<dbReference type="CDD" id="cd02619">
    <property type="entry name" value="Peptidase_C1"/>
    <property type="match status" value="1"/>
</dbReference>
<feature type="signal peptide" evidence="2">
    <location>
        <begin position="1"/>
        <end position="32"/>
    </location>
</feature>
<proteinExistence type="inferred from homology"/>
<evidence type="ECO:0000256" key="2">
    <source>
        <dbReference type="SAM" id="SignalP"/>
    </source>
</evidence>
<comment type="caution">
    <text evidence="4">The sequence shown here is derived from an EMBL/GenBank/DDBJ whole genome shotgun (WGS) entry which is preliminary data.</text>
</comment>
<dbReference type="Pfam" id="PF00112">
    <property type="entry name" value="Peptidase_C1"/>
    <property type="match status" value="1"/>
</dbReference>
<dbReference type="PANTHER" id="PTHR12411">
    <property type="entry name" value="CYSTEINE PROTEASE FAMILY C1-RELATED"/>
    <property type="match status" value="1"/>
</dbReference>
<dbReference type="Gene3D" id="3.90.70.10">
    <property type="entry name" value="Cysteine proteinases"/>
    <property type="match status" value="1"/>
</dbReference>
<keyword evidence="2" id="KW-0732">Signal</keyword>
<feature type="domain" description="Peptidase C1A papain C-terminal" evidence="3">
    <location>
        <begin position="463"/>
        <end position="530"/>
    </location>
</feature>
<dbReference type="RefSeq" id="WP_189064724.1">
    <property type="nucleotide sequence ID" value="NZ_BMQM01000010.1"/>
</dbReference>
<protein>
    <recommendedName>
        <fullName evidence="3">Peptidase C1A papain C-terminal domain-containing protein</fullName>
    </recommendedName>
</protein>
<dbReference type="Proteomes" id="UP000634308">
    <property type="component" value="Unassembled WGS sequence"/>
</dbReference>